<evidence type="ECO:0000313" key="2">
    <source>
        <dbReference type="EMBL" id="SOY47273.1"/>
    </source>
</evidence>
<dbReference type="EMBL" id="OFSP01000010">
    <property type="protein sequence ID" value="SOY47273.1"/>
    <property type="molecule type" value="Genomic_DNA"/>
</dbReference>
<name>A0A375BKT4_9BURK</name>
<organism evidence="2">
    <name type="scientific">Cupriavidus taiwanensis</name>
    <dbReference type="NCBI Taxonomy" id="164546"/>
    <lineage>
        <taxon>Bacteria</taxon>
        <taxon>Pseudomonadati</taxon>
        <taxon>Pseudomonadota</taxon>
        <taxon>Betaproteobacteria</taxon>
        <taxon>Burkholderiales</taxon>
        <taxon>Burkholderiaceae</taxon>
        <taxon>Cupriavidus</taxon>
    </lineage>
</organism>
<evidence type="ECO:0000256" key="1">
    <source>
        <dbReference type="SAM" id="MobiDB-lite"/>
    </source>
</evidence>
<dbReference type="AlphaFoldDB" id="A0A375BKT4"/>
<accession>A0A375BKT4</accession>
<comment type="caution">
    <text evidence="2">The sequence shown here is derived from an EMBL/GenBank/DDBJ whole genome shotgun (WGS) entry which is preliminary data.</text>
</comment>
<proteinExistence type="predicted"/>
<reference evidence="2" key="1">
    <citation type="submission" date="2018-01" db="EMBL/GenBank/DDBJ databases">
        <authorList>
            <person name="Clerissi C."/>
        </authorList>
    </citation>
    <scope>NUCLEOTIDE SEQUENCE</scope>
    <source>
        <strain evidence="2">Cupriavidus taiwanensis STM 3521</strain>
    </source>
</reference>
<sequence length="123" mass="13280">MEKLLDALEVDMDLGVEFRLGLLEHLHAAAPWQELGIVLHAGDQVIHLRGGVTEQDGFMDVCHVRGKLASGQAARAARQACACAGGWFARIPILADPRAPRHPAMRRRSEPAGIQPTAPNPHA</sequence>
<protein>
    <submittedName>
        <fullName evidence="2">Uncharacterized protein</fullName>
    </submittedName>
</protein>
<gene>
    <name evidence="2" type="ORF">CBM2589_B180027</name>
</gene>
<dbReference type="Proteomes" id="UP000256297">
    <property type="component" value="Chromosome CBM2589_b"/>
</dbReference>
<feature type="region of interest" description="Disordered" evidence="1">
    <location>
        <begin position="99"/>
        <end position="123"/>
    </location>
</feature>